<reference evidence="2 3" key="1">
    <citation type="submission" date="2013-01" db="EMBL/GenBank/DDBJ databases">
        <title>The Genome Sequence of Clostridium colicanis 209318.</title>
        <authorList>
            <consortium name="The Broad Institute Genome Sequencing Platform"/>
            <person name="Earl A."/>
            <person name="Ward D."/>
            <person name="Feldgarden M."/>
            <person name="Gevers D."/>
            <person name="Courvalin P."/>
            <person name="Lambert T."/>
            <person name="Walker B."/>
            <person name="Young S.K."/>
            <person name="Zeng Q."/>
            <person name="Gargeya S."/>
            <person name="Fitzgerald M."/>
            <person name="Haas B."/>
            <person name="Abouelleil A."/>
            <person name="Alvarado L."/>
            <person name="Arachchi H.M."/>
            <person name="Berlin A.M."/>
            <person name="Chapman S.B."/>
            <person name="Dewar J."/>
            <person name="Goldberg J."/>
            <person name="Griggs A."/>
            <person name="Gujja S."/>
            <person name="Hansen M."/>
            <person name="Howarth C."/>
            <person name="Imamovic A."/>
            <person name="Larimer J."/>
            <person name="McCowan C."/>
            <person name="Murphy C."/>
            <person name="Neiman D."/>
            <person name="Pearson M."/>
            <person name="Priest M."/>
            <person name="Roberts A."/>
            <person name="Saif S."/>
            <person name="Shea T."/>
            <person name="Sisk P."/>
            <person name="Sykes S."/>
            <person name="Wortman J."/>
            <person name="Nusbaum C."/>
            <person name="Birren B."/>
        </authorList>
    </citation>
    <scope>NUCLEOTIDE SEQUENCE [LARGE SCALE GENOMIC DNA]</scope>
    <source>
        <strain evidence="2 3">209318</strain>
    </source>
</reference>
<evidence type="ECO:0000256" key="1">
    <source>
        <dbReference type="SAM" id="MobiDB-lite"/>
    </source>
</evidence>
<gene>
    <name evidence="2" type="ORF">HMPREF1092_01245</name>
</gene>
<comment type="caution">
    <text evidence="2">The sequence shown here is derived from an EMBL/GenBank/DDBJ whole genome shotgun (WGS) entry which is preliminary data.</text>
</comment>
<accession>N9WGK1</accession>
<evidence type="ECO:0000313" key="2">
    <source>
        <dbReference type="EMBL" id="ENZ02010.1"/>
    </source>
</evidence>
<dbReference type="eggNOG" id="ENOG5032UKX">
    <property type="taxonomic scope" value="Bacteria"/>
</dbReference>
<dbReference type="InterPro" id="IPR024997">
    <property type="entry name" value="DUF3892"/>
</dbReference>
<dbReference type="HOGENOM" id="CLU_152427_0_1_9"/>
<evidence type="ECO:0008006" key="4">
    <source>
        <dbReference type="Google" id="ProtNLM"/>
    </source>
</evidence>
<dbReference type="EMBL" id="AGYT01000008">
    <property type="protein sequence ID" value="ENZ02010.1"/>
    <property type="molecule type" value="Genomic_DNA"/>
</dbReference>
<dbReference type="AlphaFoldDB" id="N9WGK1"/>
<keyword evidence="3" id="KW-1185">Reference proteome</keyword>
<feature type="region of interest" description="Disordered" evidence="1">
    <location>
        <begin position="66"/>
        <end position="87"/>
    </location>
</feature>
<organism evidence="2 3">
    <name type="scientific">Clostridium thermobutyricum</name>
    <dbReference type="NCBI Taxonomy" id="29372"/>
    <lineage>
        <taxon>Bacteria</taxon>
        <taxon>Bacillati</taxon>
        <taxon>Bacillota</taxon>
        <taxon>Clostridia</taxon>
        <taxon>Eubacteriales</taxon>
        <taxon>Clostridiaceae</taxon>
        <taxon>Clostridium</taxon>
    </lineage>
</organism>
<dbReference type="Pfam" id="PF13031">
    <property type="entry name" value="DUF3892"/>
    <property type="match status" value="1"/>
</dbReference>
<name>N9WGK1_9CLOT</name>
<proteinExistence type="predicted"/>
<evidence type="ECO:0000313" key="3">
    <source>
        <dbReference type="Proteomes" id="UP000013097"/>
    </source>
</evidence>
<protein>
    <recommendedName>
        <fullName evidence="4">DUF3892 domain-containing protein</fullName>
    </recommendedName>
</protein>
<feature type="compositionally biased region" description="Basic and acidic residues" evidence="1">
    <location>
        <begin position="76"/>
        <end position="87"/>
    </location>
</feature>
<sequence>MKNSKTQNNSNVACITEVLTKEGSSAAAGYKLSNGETVSVEEAVQMAKNGEIKDVIVSSRNGEEFLRSYPDGDENNNLRDLPHHREY</sequence>
<dbReference type="RefSeq" id="WP_002597746.1">
    <property type="nucleotide sequence ID" value="NZ_CAUWHC010000001.1"/>
</dbReference>
<dbReference type="Proteomes" id="UP000013097">
    <property type="component" value="Unassembled WGS sequence"/>
</dbReference>
<dbReference type="PATRIC" id="fig|999411.4.peg.1220"/>